<feature type="region of interest" description="Disordered" evidence="1">
    <location>
        <begin position="155"/>
        <end position="177"/>
    </location>
</feature>
<feature type="transmembrane region" description="Helical" evidence="2">
    <location>
        <begin position="211"/>
        <end position="231"/>
    </location>
</feature>
<protein>
    <submittedName>
        <fullName evidence="4">Transmembrane protein 71 isoform X2</fullName>
    </submittedName>
</protein>
<reference evidence="4" key="1">
    <citation type="submission" date="2025-08" db="UniProtKB">
        <authorList>
            <consortium name="RefSeq"/>
        </authorList>
    </citation>
    <scope>IDENTIFICATION</scope>
</reference>
<dbReference type="Proteomes" id="UP000515156">
    <property type="component" value="Chromosome 1"/>
</dbReference>
<proteinExistence type="predicted"/>
<dbReference type="GeneID" id="115480553"/>
<keyword evidence="3" id="KW-1185">Reference proteome</keyword>
<keyword evidence="2 4" id="KW-0812">Transmembrane</keyword>
<evidence type="ECO:0000256" key="1">
    <source>
        <dbReference type="SAM" id="MobiDB-lite"/>
    </source>
</evidence>
<accession>A0A6P7ZFM1</accession>
<keyword evidence="2" id="KW-0472">Membrane</keyword>
<gene>
    <name evidence="4" type="primary">TMEM71</name>
</gene>
<sequence length="271" mass="30925">MYQLLQLTSTPLGRKYSSLLHRETECNTSSSERSFSSDSCGLPGDTTLEHSCTGSPLAYRRSPRLLSNGYYVLNEDSFLFDDQGNMTLNPCHSVSYKENLVRIFRKKKKIRRTLANLLSLKPSHPWLQSEVFESAPLPMTQTEDTYVEADYDNDELSHGQKKMTSKTETPGSKEYPDPMQTRRKLYCSSPESHIMVQKYSYRQKINMLTKLSNQMIMLLVCLFLSVCARCILGGLFISWLAFILVIALTCAIKPSLSSFFKSFKLRSIQVC</sequence>
<dbReference type="PANTHER" id="PTHR35255">
    <property type="entry name" value="TRANSMEMBRANE PROTEIN 71"/>
    <property type="match status" value="1"/>
</dbReference>
<evidence type="ECO:0000256" key="2">
    <source>
        <dbReference type="SAM" id="Phobius"/>
    </source>
</evidence>
<dbReference type="InterPro" id="IPR027975">
    <property type="entry name" value="TMEM71"/>
</dbReference>
<dbReference type="AlphaFoldDB" id="A0A6P7ZFM1"/>
<dbReference type="CTD" id="137835"/>
<organism evidence="3 4">
    <name type="scientific">Microcaecilia unicolor</name>
    <dbReference type="NCBI Taxonomy" id="1415580"/>
    <lineage>
        <taxon>Eukaryota</taxon>
        <taxon>Metazoa</taxon>
        <taxon>Chordata</taxon>
        <taxon>Craniata</taxon>
        <taxon>Vertebrata</taxon>
        <taxon>Euteleostomi</taxon>
        <taxon>Amphibia</taxon>
        <taxon>Gymnophiona</taxon>
        <taxon>Siphonopidae</taxon>
        <taxon>Microcaecilia</taxon>
    </lineage>
</organism>
<evidence type="ECO:0000313" key="3">
    <source>
        <dbReference type="Proteomes" id="UP000515156"/>
    </source>
</evidence>
<dbReference type="Pfam" id="PF15121">
    <property type="entry name" value="TMEM71"/>
    <property type="match status" value="1"/>
</dbReference>
<evidence type="ECO:0000313" key="4">
    <source>
        <dbReference type="RefSeq" id="XP_030075181.1"/>
    </source>
</evidence>
<feature type="transmembrane region" description="Helical" evidence="2">
    <location>
        <begin position="237"/>
        <end position="256"/>
    </location>
</feature>
<dbReference type="PANTHER" id="PTHR35255:SF1">
    <property type="entry name" value="TRANSMEMBRANE PROTEIN 71"/>
    <property type="match status" value="1"/>
</dbReference>
<keyword evidence="2" id="KW-1133">Transmembrane helix</keyword>
<name>A0A6P7ZFM1_9AMPH</name>
<dbReference type="RefSeq" id="XP_030075181.1">
    <property type="nucleotide sequence ID" value="XM_030219321.1"/>
</dbReference>